<dbReference type="InParanoid" id="A0A2P5ERB7"/>
<dbReference type="AlphaFoldDB" id="A0A2P5ERB7"/>
<evidence type="ECO:0000313" key="2">
    <source>
        <dbReference type="Proteomes" id="UP000237000"/>
    </source>
</evidence>
<comment type="caution">
    <text evidence="1">The sequence shown here is derived from an EMBL/GenBank/DDBJ whole genome shotgun (WGS) entry which is preliminary data.</text>
</comment>
<protein>
    <submittedName>
        <fullName evidence="1">Uncharacterized protein</fullName>
    </submittedName>
</protein>
<dbReference type="Proteomes" id="UP000237000">
    <property type="component" value="Unassembled WGS sequence"/>
</dbReference>
<name>A0A2P5ERB7_TREOI</name>
<keyword evidence="2" id="KW-1185">Reference proteome</keyword>
<sequence>ATPHVLTRYPTPHTSTFTPCRPLSISGACLPRAATCSTAAPATWTIIGYICGATTASSNPATNHSFSRSTRLTTLSQLRSLCMNDKSCKATRALVTHLRASTSWSMLVGLDGLEYPLGLKTRPKSFSDEWWMNSAWGIRWSRKS</sequence>
<dbReference type="EMBL" id="JXTC01000109">
    <property type="protein sequence ID" value="PON88062.1"/>
    <property type="molecule type" value="Genomic_DNA"/>
</dbReference>
<organism evidence="1 2">
    <name type="scientific">Trema orientale</name>
    <name type="common">Charcoal tree</name>
    <name type="synonym">Celtis orientalis</name>
    <dbReference type="NCBI Taxonomy" id="63057"/>
    <lineage>
        <taxon>Eukaryota</taxon>
        <taxon>Viridiplantae</taxon>
        <taxon>Streptophyta</taxon>
        <taxon>Embryophyta</taxon>
        <taxon>Tracheophyta</taxon>
        <taxon>Spermatophyta</taxon>
        <taxon>Magnoliopsida</taxon>
        <taxon>eudicotyledons</taxon>
        <taxon>Gunneridae</taxon>
        <taxon>Pentapetalae</taxon>
        <taxon>rosids</taxon>
        <taxon>fabids</taxon>
        <taxon>Rosales</taxon>
        <taxon>Cannabaceae</taxon>
        <taxon>Trema</taxon>
    </lineage>
</organism>
<gene>
    <name evidence="1" type="ORF">TorRG33x02_160880</name>
</gene>
<proteinExistence type="predicted"/>
<reference evidence="2" key="1">
    <citation type="submission" date="2016-06" db="EMBL/GenBank/DDBJ databases">
        <title>Parallel loss of symbiosis genes in relatives of nitrogen-fixing non-legume Parasponia.</title>
        <authorList>
            <person name="Van Velzen R."/>
            <person name="Holmer R."/>
            <person name="Bu F."/>
            <person name="Rutten L."/>
            <person name="Van Zeijl A."/>
            <person name="Liu W."/>
            <person name="Santuari L."/>
            <person name="Cao Q."/>
            <person name="Sharma T."/>
            <person name="Shen D."/>
            <person name="Roswanjaya Y."/>
            <person name="Wardhani T."/>
            <person name="Kalhor M.S."/>
            <person name="Jansen J."/>
            <person name="Van den Hoogen J."/>
            <person name="Gungor B."/>
            <person name="Hartog M."/>
            <person name="Hontelez J."/>
            <person name="Verver J."/>
            <person name="Yang W.-C."/>
            <person name="Schijlen E."/>
            <person name="Repin R."/>
            <person name="Schilthuizen M."/>
            <person name="Schranz E."/>
            <person name="Heidstra R."/>
            <person name="Miyata K."/>
            <person name="Fedorova E."/>
            <person name="Kohlen W."/>
            <person name="Bisseling T."/>
            <person name="Smit S."/>
            <person name="Geurts R."/>
        </authorList>
    </citation>
    <scope>NUCLEOTIDE SEQUENCE [LARGE SCALE GENOMIC DNA]</scope>
    <source>
        <strain evidence="2">cv. RG33-2</strain>
    </source>
</reference>
<feature type="non-terminal residue" evidence="1">
    <location>
        <position position="1"/>
    </location>
</feature>
<accession>A0A2P5ERB7</accession>
<evidence type="ECO:0000313" key="1">
    <source>
        <dbReference type="EMBL" id="PON88062.1"/>
    </source>
</evidence>
<dbReference type="OrthoDB" id="10291139at2759"/>